<dbReference type="SMART" id="SM00507">
    <property type="entry name" value="HNHc"/>
    <property type="match status" value="1"/>
</dbReference>
<organism evidence="3 4">
    <name type="scientific">Mycobacterium shinjukuense</name>
    <dbReference type="NCBI Taxonomy" id="398694"/>
    <lineage>
        <taxon>Bacteria</taxon>
        <taxon>Bacillati</taxon>
        <taxon>Actinomycetota</taxon>
        <taxon>Actinomycetes</taxon>
        <taxon>Mycobacteriales</taxon>
        <taxon>Mycobacteriaceae</taxon>
        <taxon>Mycobacterium</taxon>
    </lineage>
</organism>
<dbReference type="EMBL" id="AP022575">
    <property type="protein sequence ID" value="BBX75792.1"/>
    <property type="molecule type" value="Genomic_DNA"/>
</dbReference>
<keyword evidence="4" id="KW-1185">Reference proteome</keyword>
<dbReference type="CDD" id="cd00085">
    <property type="entry name" value="HNHc"/>
    <property type="match status" value="1"/>
</dbReference>
<dbReference type="AlphaFoldDB" id="A0A7I7MVA0"/>
<evidence type="ECO:0000313" key="3">
    <source>
        <dbReference type="EMBL" id="BBX75792.1"/>
    </source>
</evidence>
<evidence type="ECO:0000313" key="4">
    <source>
        <dbReference type="Proteomes" id="UP000467236"/>
    </source>
</evidence>
<dbReference type="InterPro" id="IPR003615">
    <property type="entry name" value="HNH_nuc"/>
</dbReference>
<dbReference type="Proteomes" id="UP000467236">
    <property type="component" value="Chromosome"/>
</dbReference>
<proteinExistence type="predicted"/>
<reference evidence="3 4" key="1">
    <citation type="journal article" date="2019" name="Emerg. Microbes Infect.">
        <title>Comprehensive subspecies identification of 175 nontuberculous mycobacteria species based on 7547 genomic profiles.</title>
        <authorList>
            <person name="Matsumoto Y."/>
            <person name="Kinjo T."/>
            <person name="Motooka D."/>
            <person name="Nabeya D."/>
            <person name="Jung N."/>
            <person name="Uechi K."/>
            <person name="Horii T."/>
            <person name="Iida T."/>
            <person name="Fujita J."/>
            <person name="Nakamura S."/>
        </authorList>
    </citation>
    <scope>NUCLEOTIDE SEQUENCE [LARGE SCALE GENOMIC DNA]</scope>
    <source>
        <strain evidence="3 4">JCM 14233</strain>
    </source>
</reference>
<dbReference type="Pfam" id="PF02720">
    <property type="entry name" value="DUF222"/>
    <property type="match status" value="1"/>
</dbReference>
<name>A0A7I7MVA0_9MYCO</name>
<dbReference type="KEGG" id="mshj:MSHI_36980"/>
<sequence length="511" mass="55283">MIECVFEQMVGRGSAPEVIARFDELVERRYPSATAESAAMVDRICSASRAENRAAAAQLAAIGDLFGYRLARCSENEDWAIDTMEAVAAELAAALRISQGLAGSRLRYARAMRERLPRVAEVFKAGDIDYRMFQTIVYRTDLITDREVLAAVDAELAAKVPRWPSLSRGRLAGQVDKIVARADADAVRRRQEHQADREIWITDCVDGVCEIHGSLLTPDAHALDKRLTALAATVCAHDPRSRQQRRADALGALAAGADRLGCRCGRPDCAAGGRPAPPPVVIHVIADQASLDGSGSTPGSLVAADGLIAPELVAELAKSAKLVPLVHPADAPPEPGYAPSQALADFVRCRDLTCRWPGCDRPAVDCDLDHTIPYADGGPTHAANLKCYCRTHHLVKTFWGWRDKQLPDGTLILTSPAGHTYVTTPGSALLFPSLCRATGGLPAPEADPPLDYCGERTAMMPKRRRTRAQDRAQRIATERRHNHRARTTPATQDPSHTGPGPPQPDNEPPPF</sequence>
<dbReference type="InterPro" id="IPR003870">
    <property type="entry name" value="DUF222"/>
</dbReference>
<feature type="compositionally biased region" description="Pro residues" evidence="1">
    <location>
        <begin position="499"/>
        <end position="511"/>
    </location>
</feature>
<evidence type="ECO:0000259" key="2">
    <source>
        <dbReference type="SMART" id="SM00507"/>
    </source>
</evidence>
<gene>
    <name evidence="3" type="ORF">MSHI_36980</name>
</gene>
<feature type="region of interest" description="Disordered" evidence="1">
    <location>
        <begin position="457"/>
        <end position="511"/>
    </location>
</feature>
<feature type="compositionally biased region" description="Basic and acidic residues" evidence="1">
    <location>
        <begin position="467"/>
        <end position="479"/>
    </location>
</feature>
<accession>A0A7I7MVA0</accession>
<protein>
    <recommendedName>
        <fullName evidence="2">HNH nuclease domain-containing protein</fullName>
    </recommendedName>
</protein>
<feature type="domain" description="HNH nuclease" evidence="2">
    <location>
        <begin position="342"/>
        <end position="394"/>
    </location>
</feature>
<dbReference type="Gene3D" id="1.10.30.50">
    <property type="match status" value="1"/>
</dbReference>
<evidence type="ECO:0000256" key="1">
    <source>
        <dbReference type="SAM" id="MobiDB-lite"/>
    </source>
</evidence>